<evidence type="ECO:0000256" key="13">
    <source>
        <dbReference type="SAM" id="SignalP"/>
    </source>
</evidence>
<evidence type="ECO:0000256" key="2">
    <source>
        <dbReference type="ARBA" id="ARBA00022692"/>
    </source>
</evidence>
<dbReference type="Gene3D" id="1.20.1110.10">
    <property type="entry name" value="Calcium-transporting ATPase, transmembrane domain"/>
    <property type="match status" value="3"/>
</dbReference>
<comment type="caution">
    <text evidence="16">The sequence shown here is derived from an EMBL/GenBank/DDBJ whole genome shotgun (WGS) entry which is preliminary data.</text>
</comment>
<dbReference type="NCBIfam" id="TIGR01494">
    <property type="entry name" value="ATPase_P-type"/>
    <property type="match status" value="2"/>
</dbReference>
<keyword evidence="3" id="KW-0479">Metal-binding</keyword>
<evidence type="ECO:0000256" key="12">
    <source>
        <dbReference type="SAM" id="Phobius"/>
    </source>
</evidence>
<evidence type="ECO:0000256" key="7">
    <source>
        <dbReference type="ARBA" id="ARBA00022967"/>
    </source>
</evidence>
<name>A0ABP8X7L8_9PSEU</name>
<dbReference type="InterPro" id="IPR023299">
    <property type="entry name" value="ATPase_P-typ_cyto_dom_N"/>
</dbReference>
<dbReference type="InterPro" id="IPR008250">
    <property type="entry name" value="ATPase_P-typ_transduc_dom_A_sf"/>
</dbReference>
<feature type="transmembrane region" description="Helical" evidence="12">
    <location>
        <begin position="1436"/>
        <end position="1457"/>
    </location>
</feature>
<protein>
    <submittedName>
        <fullName evidence="16">Cation-translocating P-type ATPase</fullName>
    </submittedName>
</protein>
<dbReference type="PROSITE" id="PS00154">
    <property type="entry name" value="ATPASE_E1_E2"/>
    <property type="match status" value="1"/>
</dbReference>
<keyword evidence="8 12" id="KW-1133">Transmembrane helix</keyword>
<feature type="region of interest" description="Disordered" evidence="11">
    <location>
        <begin position="312"/>
        <end position="332"/>
    </location>
</feature>
<dbReference type="PANTHER" id="PTHR24093:SF513">
    <property type="entry name" value="CATION-TRANSPORTING ATPASE I-RELATED"/>
    <property type="match status" value="1"/>
</dbReference>
<feature type="chain" id="PRO_5045637067" evidence="13">
    <location>
        <begin position="23"/>
        <end position="1537"/>
    </location>
</feature>
<comment type="subcellular location">
    <subcellularLocation>
        <location evidence="1">Cell membrane</location>
        <topology evidence="1">Multi-pass membrane protein</topology>
    </subcellularLocation>
</comment>
<dbReference type="PANTHER" id="PTHR24093">
    <property type="entry name" value="CATION TRANSPORTING ATPASE"/>
    <property type="match status" value="1"/>
</dbReference>
<dbReference type="Pfam" id="PF00122">
    <property type="entry name" value="E1-E2_ATPase"/>
    <property type="match status" value="1"/>
</dbReference>
<feature type="domain" description="Cation-transporting P-type ATPase C-terminal" evidence="15">
    <location>
        <begin position="1376"/>
        <end position="1489"/>
    </location>
</feature>
<dbReference type="PRINTS" id="PR00120">
    <property type="entry name" value="HATPASE"/>
</dbReference>
<dbReference type="Proteomes" id="UP001500325">
    <property type="component" value="Unassembled WGS sequence"/>
</dbReference>
<dbReference type="Pfam" id="PF00702">
    <property type="entry name" value="Hydrolase"/>
    <property type="match status" value="1"/>
</dbReference>
<sequence>MVLSRLAAAARVTAGAALTASATGVGLTAGLVVGSAAVGAKATRAVAGATATVAGGSLGLARSVAEAGVRRVATEVTGSDPFTDGRLARAADAARSMFEPADERHHRRVWVSGGHAHVELAEPAVEGSAERRRALRRQLERLEGVEWATVNDVAGRVLVAFDQRRVGVEDVVAAVTAIERARGGRQVFPRHDEHPADLEPLLAALVMAAVDTAGIGVAVAGKLLPIPALPRHATLALALLDSQGWITERLSRRIGRIGTDLVFSGTSALLHALTQSPAIPALNAVAAVERALEVYARRQVWRLREPELCRRDEAEGPGEPLAPPGERPVPLPPGPIESYRSRLNPASLPAALGLLGLTREPGRSADLLKALTPRTATMGREAFATLLDLLMCRRGVLPMDGSAYRRLDRVDTVVLDSDALCTGPPVVLQATAEADDWDERAIWATAARLLADPDGKAGAWLGPPEESPDRPGGVVRSMLDGDLRVGTVTVAAELDRHAEALLKAVAAAGHRLVLTEHAGTRELAGLADEIAPAGEPLAQTVRRLQEQGRGVLVVSAVDGTALQAADVAVAPVRPGCAPAWGADLVTGPGLADACRVVAATRRAREVSAQAVGGAVIGNVLGTLLAAVGDPRRGQRKATTPGKTATGVMMVRGAWAALRLDAEPAPPPTVQTPWHALEPEQVLRRLADQSAQGGEEHPRRPRAERPGTRRPARFARTVVAELSDPLTPVLGTGAVATAILGEVTDAVLVGAVTVVNAVISGFQRMRAETALESLLMQQEVVAHREVDGGREDVPADALRLGDVLLVEAGDVVPADLRLLEACDLEVDESSLTGESLAVAKSPTATPGADVADRTCMLFDGTIVVAGRGRAVVVATGDATQAGRAATAAGTAPPTVGVQARLGELTRAVLPMTLAGGAVVAGLGVLWRRPLREAVRAGVAVAVAAVPEGLPLVATVAQLAAARRLSRRGTVVRSARVLEALGRVDTVCFDKTGTLTENTLRVVRLVPVDGADGIGEDELLQLAASAVGNGDGQAHETDRAVLDAAAERGVAAAQEPDTSLPFATGRAFSAALRDGRVVVKGAPEVVLGRCTGAGAARERAHALAAEGLRVLAVADRQVDGCPDDLDETARELTLRGFVALADTVRGSTATAVEQLRAAGVRVVVATGDHPETASAIAARAGVPDADRVVTGAQLARASEAERTALVREAAVFARLSPEQKVTLVSALRRAGATLAMTGDGINDAAAIRLADVGIAVTGTESPAARRSADVVLTDADLTRLVDAVAEGRAMWSRVRDAVSVLVGGNAGEVAFTVLGTAFGGRSPLGTRQLLLVNMLTDMFPALAIAVASPRRTGGDGDGGPLAAHPLQDVLLAGPHRGFTRSVRQMVLVRGAATAAGAAGAWAVGSLTGFRGRASTMGLAALIASQLGQTAWAGRRSPLVLATAAGSLVVLAAVVQTPGVSRFFGCTPLDPLAWLVVLGWAAVATVGAELVPRLVRQWRERGARPVGAPLTSSGSTNREIGSDEPARTGADRLTRSPARG</sequence>
<evidence type="ECO:0000256" key="4">
    <source>
        <dbReference type="ARBA" id="ARBA00022741"/>
    </source>
</evidence>
<keyword evidence="13" id="KW-0732">Signal</keyword>
<gene>
    <name evidence="16" type="ORF">GCM10023215_47190</name>
</gene>
<evidence type="ECO:0000256" key="8">
    <source>
        <dbReference type="ARBA" id="ARBA00022989"/>
    </source>
</evidence>
<evidence type="ECO:0000256" key="5">
    <source>
        <dbReference type="ARBA" id="ARBA00022840"/>
    </source>
</evidence>
<evidence type="ECO:0000256" key="9">
    <source>
        <dbReference type="ARBA" id="ARBA00023136"/>
    </source>
</evidence>
<reference evidence="17" key="1">
    <citation type="journal article" date="2019" name="Int. J. Syst. Evol. Microbiol.">
        <title>The Global Catalogue of Microorganisms (GCM) 10K type strain sequencing project: providing services to taxonomists for standard genome sequencing and annotation.</title>
        <authorList>
            <consortium name="The Broad Institute Genomics Platform"/>
            <consortium name="The Broad Institute Genome Sequencing Center for Infectious Disease"/>
            <person name="Wu L."/>
            <person name="Ma J."/>
        </authorList>
    </citation>
    <scope>NUCLEOTIDE SEQUENCE [LARGE SCALE GENOMIC DNA]</scope>
    <source>
        <strain evidence="17">JCM 18055</strain>
    </source>
</reference>
<dbReference type="SUPFAM" id="SSF56784">
    <property type="entry name" value="HAD-like"/>
    <property type="match status" value="1"/>
</dbReference>
<evidence type="ECO:0000256" key="11">
    <source>
        <dbReference type="SAM" id="MobiDB-lite"/>
    </source>
</evidence>
<dbReference type="SFLD" id="SFLDG00002">
    <property type="entry name" value="C1.7:_P-type_atpase_like"/>
    <property type="match status" value="1"/>
</dbReference>
<proteinExistence type="predicted"/>
<comment type="catalytic activity">
    <reaction evidence="10">
        <text>ATP + H2O = ADP + phosphate + H(+)</text>
        <dbReference type="Rhea" id="RHEA:13065"/>
        <dbReference type="ChEBI" id="CHEBI:15377"/>
        <dbReference type="ChEBI" id="CHEBI:15378"/>
        <dbReference type="ChEBI" id="CHEBI:30616"/>
        <dbReference type="ChEBI" id="CHEBI:43474"/>
        <dbReference type="ChEBI" id="CHEBI:456216"/>
    </reaction>
</comment>
<dbReference type="InterPro" id="IPR044492">
    <property type="entry name" value="P_typ_ATPase_HD_dom"/>
</dbReference>
<evidence type="ECO:0000256" key="3">
    <source>
        <dbReference type="ARBA" id="ARBA00022723"/>
    </source>
</evidence>
<dbReference type="SUPFAM" id="SSF81653">
    <property type="entry name" value="Calcium ATPase, transduction domain A"/>
    <property type="match status" value="1"/>
</dbReference>
<accession>A0ABP8X7L8</accession>
<dbReference type="InterPro" id="IPR036412">
    <property type="entry name" value="HAD-like_sf"/>
</dbReference>
<dbReference type="PRINTS" id="PR00119">
    <property type="entry name" value="CATATPASE"/>
</dbReference>
<feature type="compositionally biased region" description="Pro residues" evidence="11">
    <location>
        <begin position="320"/>
        <end position="332"/>
    </location>
</feature>
<feature type="transmembrane region" description="Helical" evidence="12">
    <location>
        <begin position="1469"/>
        <end position="1488"/>
    </location>
</feature>
<dbReference type="InterPro" id="IPR001757">
    <property type="entry name" value="P_typ_ATPase"/>
</dbReference>
<feature type="compositionally biased region" description="Polar residues" evidence="11">
    <location>
        <begin position="1507"/>
        <end position="1516"/>
    </location>
</feature>
<dbReference type="Pfam" id="PF00689">
    <property type="entry name" value="Cation_ATPase_C"/>
    <property type="match status" value="1"/>
</dbReference>
<keyword evidence="6" id="KW-0460">Magnesium</keyword>
<dbReference type="InterPro" id="IPR023298">
    <property type="entry name" value="ATPase_P-typ_TM_dom_sf"/>
</dbReference>
<keyword evidence="7" id="KW-1278">Translocase</keyword>
<keyword evidence="5" id="KW-0067">ATP-binding</keyword>
<keyword evidence="4" id="KW-0547">Nucleotide-binding</keyword>
<dbReference type="SUPFAM" id="SSF81665">
    <property type="entry name" value="Calcium ATPase, transmembrane domain M"/>
    <property type="match status" value="1"/>
</dbReference>
<organism evidence="16 17">
    <name type="scientific">Pseudonocardia yuanmonensis</name>
    <dbReference type="NCBI Taxonomy" id="1095914"/>
    <lineage>
        <taxon>Bacteria</taxon>
        <taxon>Bacillati</taxon>
        <taxon>Actinomycetota</taxon>
        <taxon>Actinomycetes</taxon>
        <taxon>Pseudonocardiales</taxon>
        <taxon>Pseudonocardiaceae</taxon>
        <taxon>Pseudonocardia</taxon>
    </lineage>
</organism>
<dbReference type="InterPro" id="IPR018303">
    <property type="entry name" value="ATPase_P-typ_P_site"/>
</dbReference>
<dbReference type="Gene3D" id="2.70.150.10">
    <property type="entry name" value="Calcium-transporting ATPase, cytoplasmic transduction domain A"/>
    <property type="match status" value="1"/>
</dbReference>
<feature type="region of interest" description="Disordered" evidence="11">
    <location>
        <begin position="687"/>
        <end position="711"/>
    </location>
</feature>
<evidence type="ECO:0000256" key="1">
    <source>
        <dbReference type="ARBA" id="ARBA00004651"/>
    </source>
</evidence>
<feature type="signal peptide" evidence="13">
    <location>
        <begin position="1"/>
        <end position="22"/>
    </location>
</feature>
<evidence type="ECO:0000259" key="14">
    <source>
        <dbReference type="Pfam" id="PF00122"/>
    </source>
</evidence>
<dbReference type="SFLD" id="SFLDS00003">
    <property type="entry name" value="Haloacid_Dehalogenase"/>
    <property type="match status" value="1"/>
</dbReference>
<feature type="compositionally biased region" description="Basic and acidic residues" evidence="11">
    <location>
        <begin position="1517"/>
        <end position="1531"/>
    </location>
</feature>
<dbReference type="InterPro" id="IPR006068">
    <property type="entry name" value="ATPase_P-typ_cation-transptr_C"/>
</dbReference>
<evidence type="ECO:0000256" key="10">
    <source>
        <dbReference type="ARBA" id="ARBA00049360"/>
    </source>
</evidence>
<feature type="domain" description="P-type ATPase A" evidence="14">
    <location>
        <begin position="781"/>
        <end position="885"/>
    </location>
</feature>
<feature type="transmembrane region" description="Helical" evidence="12">
    <location>
        <begin position="1384"/>
        <end position="1401"/>
    </location>
</feature>
<dbReference type="InterPro" id="IPR059000">
    <property type="entry name" value="ATPase_P-type_domA"/>
</dbReference>
<keyword evidence="17" id="KW-1185">Reference proteome</keyword>
<dbReference type="Gene3D" id="3.40.1110.10">
    <property type="entry name" value="Calcium-transporting ATPase, cytoplasmic domain N"/>
    <property type="match status" value="2"/>
</dbReference>
<dbReference type="SFLD" id="SFLDF00027">
    <property type="entry name" value="p-type_atpase"/>
    <property type="match status" value="1"/>
</dbReference>
<keyword evidence="2 12" id="KW-0812">Transmembrane</keyword>
<dbReference type="Gene3D" id="3.40.50.1000">
    <property type="entry name" value="HAD superfamily/HAD-like"/>
    <property type="match status" value="2"/>
</dbReference>
<dbReference type="EMBL" id="BAABIC010000017">
    <property type="protein sequence ID" value="GAA4702481.1"/>
    <property type="molecule type" value="Genomic_DNA"/>
</dbReference>
<evidence type="ECO:0000313" key="16">
    <source>
        <dbReference type="EMBL" id="GAA4702481.1"/>
    </source>
</evidence>
<dbReference type="InterPro" id="IPR023214">
    <property type="entry name" value="HAD_sf"/>
</dbReference>
<evidence type="ECO:0000313" key="17">
    <source>
        <dbReference type="Proteomes" id="UP001500325"/>
    </source>
</evidence>
<keyword evidence="9 12" id="KW-0472">Membrane</keyword>
<feature type="compositionally biased region" description="Basic and acidic residues" evidence="11">
    <location>
        <begin position="693"/>
        <end position="706"/>
    </location>
</feature>
<feature type="transmembrane region" description="Helical" evidence="12">
    <location>
        <begin position="906"/>
        <end position="925"/>
    </location>
</feature>
<feature type="region of interest" description="Disordered" evidence="11">
    <location>
        <begin position="1502"/>
        <end position="1537"/>
    </location>
</feature>
<evidence type="ECO:0000256" key="6">
    <source>
        <dbReference type="ARBA" id="ARBA00022842"/>
    </source>
</evidence>
<evidence type="ECO:0000259" key="15">
    <source>
        <dbReference type="Pfam" id="PF00689"/>
    </source>
</evidence>